<protein>
    <submittedName>
        <fullName evidence="1">Uncharacterized protein</fullName>
    </submittedName>
</protein>
<proteinExistence type="predicted"/>
<comment type="caution">
    <text evidence="1">The sequence shown here is derived from an EMBL/GenBank/DDBJ whole genome shotgun (WGS) entry which is preliminary data.</text>
</comment>
<gene>
    <name evidence="1" type="ORF">SCV_080</name>
</gene>
<organism evidence="1">
    <name type="scientific">Chionoecetes opilio bacilliform virus</name>
    <dbReference type="NCBI Taxonomy" id="1825681"/>
    <lineage>
        <taxon>Viruses</taxon>
        <taxon>Viruses incertae sedis</taxon>
        <taxon>Naldaviricetes</taxon>
        <taxon>Nimaviridae</taxon>
    </lineage>
</organism>
<dbReference type="EMBL" id="BDLS01000002">
    <property type="protein sequence ID" value="GAV93200.1"/>
    <property type="molecule type" value="Genomic_DNA"/>
</dbReference>
<reference evidence="1" key="1">
    <citation type="submission" date="2017-01" db="EMBL/GenBank/DDBJ databases">
        <title>Draft genome sequence of uncultured bacilliform virus purified from snow crab.</title>
        <authorList>
            <person name="Takano T."/>
        </authorList>
    </citation>
    <scope>NUCLEOTIDE SEQUENCE</scope>
    <source>
        <strain evidence="1">Isolate_1</strain>
    </source>
</reference>
<sequence>MSVDFVDMALSVWLCCFVVDIVYDFVDMVYDFVDMVYDFVDMVYDFVI</sequence>
<accession>A0A1Q3DL20</accession>
<name>A0A1Q3DL20_9VIRU</name>
<evidence type="ECO:0000313" key="1">
    <source>
        <dbReference type="EMBL" id="GAV93200.1"/>
    </source>
</evidence>